<organism evidence="1 2">
    <name type="scientific">Zavarzinia aquatilis</name>
    <dbReference type="NCBI Taxonomy" id="2211142"/>
    <lineage>
        <taxon>Bacteria</taxon>
        <taxon>Pseudomonadati</taxon>
        <taxon>Pseudomonadota</taxon>
        <taxon>Alphaproteobacteria</taxon>
        <taxon>Rhodospirillales</taxon>
        <taxon>Zavarziniaceae</taxon>
        <taxon>Zavarzinia</taxon>
    </lineage>
</organism>
<dbReference type="Proteomes" id="UP000245461">
    <property type="component" value="Unassembled WGS sequence"/>
</dbReference>
<dbReference type="OrthoDB" id="9806524at2"/>
<dbReference type="Pfam" id="PF07277">
    <property type="entry name" value="SapC"/>
    <property type="match status" value="1"/>
</dbReference>
<dbReference type="RefSeq" id="WP_109904666.1">
    <property type="nucleotide sequence ID" value="NZ_QGLE01000004.1"/>
</dbReference>
<name>A0A317EAJ7_9PROT</name>
<comment type="caution">
    <text evidence="1">The sequence shown here is derived from an EMBL/GenBank/DDBJ whole genome shotgun (WGS) entry which is preliminary data.</text>
</comment>
<dbReference type="InterPro" id="IPR010836">
    <property type="entry name" value="SapC"/>
</dbReference>
<accession>A0A317EAJ7</accession>
<protein>
    <submittedName>
        <fullName evidence="1">SapC family protein</fullName>
    </submittedName>
</protein>
<evidence type="ECO:0000313" key="1">
    <source>
        <dbReference type="EMBL" id="PWR24137.1"/>
    </source>
</evidence>
<proteinExistence type="predicted"/>
<sequence length="266" mass="28790">MMTVTTGTKTAEVESADARLPLFYERPEILDSGRHGTIALQPLTDFGFARKTNSLPVTAEEFFEMAGHYPIVFVPGAEAAPVVVIGLGGDHNLFVEADGRWAQGHPVPAYVRRYPFILFEPKGGERLPLCVDMAAGVIGEKAEGGEGEPLFDGAGPTAVAKHALAFCEDYQRQIVATRALSAALMEADLLVERKITIAAGAGGRHEMVGLLIVDEEKFNALPDDTVLAWRRNGYLAAVYAHLLSMRRWPDLALRFEGTVAKPATTN</sequence>
<gene>
    <name evidence="1" type="ORF">DKG74_08410</name>
</gene>
<reference evidence="1 2" key="1">
    <citation type="submission" date="2018-05" db="EMBL/GenBank/DDBJ databases">
        <title>Zavarzinia sp. HR-AS.</title>
        <authorList>
            <person name="Lee Y."/>
            <person name="Jeon C.O."/>
        </authorList>
    </citation>
    <scope>NUCLEOTIDE SEQUENCE [LARGE SCALE GENOMIC DNA]</scope>
    <source>
        <strain evidence="1 2">HR-AS</strain>
    </source>
</reference>
<dbReference type="AlphaFoldDB" id="A0A317EAJ7"/>
<evidence type="ECO:0000313" key="2">
    <source>
        <dbReference type="Proteomes" id="UP000245461"/>
    </source>
</evidence>
<dbReference type="EMBL" id="QGLE01000004">
    <property type="protein sequence ID" value="PWR24137.1"/>
    <property type="molecule type" value="Genomic_DNA"/>
</dbReference>
<keyword evidence="2" id="KW-1185">Reference proteome</keyword>